<dbReference type="SMART" id="SM00028">
    <property type="entry name" value="TPR"/>
    <property type="match status" value="3"/>
</dbReference>
<dbReference type="Gene3D" id="1.25.40.10">
    <property type="entry name" value="Tetratricopeptide repeat domain"/>
    <property type="match status" value="2"/>
</dbReference>
<evidence type="ECO:0000259" key="1">
    <source>
        <dbReference type="Pfam" id="PF12770"/>
    </source>
</evidence>
<dbReference type="EMBL" id="JACHNH010000001">
    <property type="protein sequence ID" value="MBB4763820.1"/>
    <property type="molecule type" value="Genomic_DNA"/>
</dbReference>
<reference evidence="2 3" key="1">
    <citation type="submission" date="2020-08" db="EMBL/GenBank/DDBJ databases">
        <title>Sequencing the genomes of 1000 actinobacteria strains.</title>
        <authorList>
            <person name="Klenk H.-P."/>
        </authorList>
    </citation>
    <scope>NUCLEOTIDE SEQUENCE [LARGE SCALE GENOMIC DNA]</scope>
    <source>
        <strain evidence="2 3">DSM 43149</strain>
    </source>
</reference>
<dbReference type="InterPro" id="IPR011990">
    <property type="entry name" value="TPR-like_helical_dom_sf"/>
</dbReference>
<dbReference type="InterPro" id="IPR024983">
    <property type="entry name" value="CHAT_dom"/>
</dbReference>
<dbReference type="InterPro" id="IPR019734">
    <property type="entry name" value="TPR_rpt"/>
</dbReference>
<sequence>MAGSGQSWEIRAEDALSAVQRNPHQAIQIGQSVLERSDNPRARAVAARAVGLAYREMNDLGAAVTHLRRAVRLARRGGSAGLTALARMSLGYALANSGRNVAALREVTAALEHLTGCDAGRARMQRGVVLHFAGRYEEAARDYTAAVEIARQEGDPLLEARARNNRGLVQTRRGMARGGDDLRRAEEIFTELGLDLAAADTRWNLGTAAARRGEVAVALRVFAETDRRYRELGVPRPALQLDRLELLLSVPLPAEATEVAAAAVRELGARGMASDQAEALLGSARAALLAGETGAAIAAAGRAGEAFRRQGRPAWAALARSVALRAGFRSGTRTARSLTAMVRNAAQLDATGWPGTALATRIDAARVATALGRTEQARELLTVAARARRGGTADRRTQGWFAAALRHRLGGADRRALSALRDGLAVQETHRSWYGATELRASSGEHGRELAAEGLDIAVGAGRPAQVLAWAELWRATALRMTPVTPPADPELSRVLTELRGVCAAVDAAALAGHPAAAEQRRQVRLEHRVRELTRCADGAGAPARPPGVAALAAALGDAVLVELVAHRGGILAVVVRDGRASLHRLGDLDAARRCSRQHRFALRRLITLDDPAAAWTAARHAAGALDAQLLAPLRTRIGDRPLVIAPIGELHALAWAALPSCAGRAVTVVPSAAAWLRATTRRQPVPGPAVLVAGPRLPAGEKEVAALAAADPGAVVLTGEAAGAGAVTAAMDSARLAHIAAHGVFRADAPLLSTLELADGPLTAYELERLRRPPGVVVLSACDSGRSAVQPGDELLGLGAVLLGAGTRTLIASVLPVPADRTADLMLDLHARLRGGARPAAALAAAQRELTAGGDALDHATAAAFHCIGAG</sequence>
<evidence type="ECO:0000313" key="2">
    <source>
        <dbReference type="EMBL" id="MBB4763820.1"/>
    </source>
</evidence>
<name>A0A7W7MRP6_9ACTN</name>
<dbReference type="Pfam" id="PF12770">
    <property type="entry name" value="CHAT"/>
    <property type="match status" value="1"/>
</dbReference>
<dbReference type="Pfam" id="PF13181">
    <property type="entry name" value="TPR_8"/>
    <property type="match status" value="1"/>
</dbReference>
<dbReference type="AlphaFoldDB" id="A0A7W7MRP6"/>
<feature type="domain" description="CHAT" evidence="1">
    <location>
        <begin position="622"/>
        <end position="855"/>
    </location>
</feature>
<protein>
    <submittedName>
        <fullName evidence="2">Tetratricopeptide (TPR) repeat protein</fullName>
    </submittedName>
</protein>
<dbReference type="RefSeq" id="WP_203709430.1">
    <property type="nucleotide sequence ID" value="NZ_BOMK01000041.1"/>
</dbReference>
<dbReference type="Proteomes" id="UP000578112">
    <property type="component" value="Unassembled WGS sequence"/>
</dbReference>
<dbReference type="PANTHER" id="PTHR10098:SF108">
    <property type="entry name" value="TETRATRICOPEPTIDE REPEAT PROTEIN 28"/>
    <property type="match status" value="1"/>
</dbReference>
<dbReference type="SUPFAM" id="SSF48452">
    <property type="entry name" value="TPR-like"/>
    <property type="match status" value="2"/>
</dbReference>
<organism evidence="2 3">
    <name type="scientific">Actinoplanes digitatis</name>
    <dbReference type="NCBI Taxonomy" id="1868"/>
    <lineage>
        <taxon>Bacteria</taxon>
        <taxon>Bacillati</taxon>
        <taxon>Actinomycetota</taxon>
        <taxon>Actinomycetes</taxon>
        <taxon>Micromonosporales</taxon>
        <taxon>Micromonosporaceae</taxon>
        <taxon>Actinoplanes</taxon>
    </lineage>
</organism>
<keyword evidence="3" id="KW-1185">Reference proteome</keyword>
<comment type="caution">
    <text evidence="2">The sequence shown here is derived from an EMBL/GenBank/DDBJ whole genome shotgun (WGS) entry which is preliminary data.</text>
</comment>
<evidence type="ECO:0000313" key="3">
    <source>
        <dbReference type="Proteomes" id="UP000578112"/>
    </source>
</evidence>
<accession>A0A7W7MRP6</accession>
<dbReference type="PANTHER" id="PTHR10098">
    <property type="entry name" value="RAPSYN-RELATED"/>
    <property type="match status" value="1"/>
</dbReference>
<gene>
    <name evidence="2" type="ORF">BJ971_004376</name>
</gene>
<proteinExistence type="predicted"/>